<organism evidence="1 2">
    <name type="scientific">Molorchus minor</name>
    <dbReference type="NCBI Taxonomy" id="1323400"/>
    <lineage>
        <taxon>Eukaryota</taxon>
        <taxon>Metazoa</taxon>
        <taxon>Ecdysozoa</taxon>
        <taxon>Arthropoda</taxon>
        <taxon>Hexapoda</taxon>
        <taxon>Insecta</taxon>
        <taxon>Pterygota</taxon>
        <taxon>Neoptera</taxon>
        <taxon>Endopterygota</taxon>
        <taxon>Coleoptera</taxon>
        <taxon>Polyphaga</taxon>
        <taxon>Cucujiformia</taxon>
        <taxon>Chrysomeloidea</taxon>
        <taxon>Cerambycidae</taxon>
        <taxon>Lamiinae</taxon>
        <taxon>Monochamini</taxon>
        <taxon>Molorchus</taxon>
    </lineage>
</organism>
<dbReference type="InterPro" id="IPR036398">
    <property type="entry name" value="CA_dom_sf"/>
</dbReference>
<reference evidence="1" key="1">
    <citation type="journal article" date="2023" name="Insect Mol. Biol.">
        <title>Genome sequencing provides insights into the evolution of gene families encoding plant cell wall-degrading enzymes in longhorned beetles.</title>
        <authorList>
            <person name="Shin N.R."/>
            <person name="Okamura Y."/>
            <person name="Kirsch R."/>
            <person name="Pauchet Y."/>
        </authorList>
    </citation>
    <scope>NUCLEOTIDE SEQUENCE</scope>
    <source>
        <strain evidence="1">MMC_N1</strain>
    </source>
</reference>
<gene>
    <name evidence="1" type="ORF">NQ317_005952</name>
</gene>
<dbReference type="SUPFAM" id="SSF51069">
    <property type="entry name" value="Carbonic anhydrase"/>
    <property type="match status" value="1"/>
</dbReference>
<proteinExistence type="predicted"/>
<dbReference type="EMBL" id="JAPWTJ010000446">
    <property type="protein sequence ID" value="KAJ8978371.1"/>
    <property type="molecule type" value="Genomic_DNA"/>
</dbReference>
<dbReference type="Proteomes" id="UP001162164">
    <property type="component" value="Unassembled WGS sequence"/>
</dbReference>
<sequence length="127" mass="14462">MIGPVGENERSHSVHSVLFQIQIFGFNSQLYSNFSEALHKAQGIVVISLLLQRAQEQRITLMPHSTITHDFYHLWTPQKVGDCSIRPVAHKDVKTRVVSIIYPDRADKTFFKYGIRGSVVRMGVKPN</sequence>
<protein>
    <submittedName>
        <fullName evidence="1">Uncharacterized protein</fullName>
    </submittedName>
</protein>
<accession>A0ABQ9JKD4</accession>
<evidence type="ECO:0000313" key="1">
    <source>
        <dbReference type="EMBL" id="KAJ8978371.1"/>
    </source>
</evidence>
<keyword evidence="2" id="KW-1185">Reference proteome</keyword>
<comment type="caution">
    <text evidence="1">The sequence shown here is derived from an EMBL/GenBank/DDBJ whole genome shotgun (WGS) entry which is preliminary data.</text>
</comment>
<name>A0ABQ9JKD4_9CUCU</name>
<evidence type="ECO:0000313" key="2">
    <source>
        <dbReference type="Proteomes" id="UP001162164"/>
    </source>
</evidence>